<comment type="caution">
    <text evidence="2">The sequence shown here is derived from an EMBL/GenBank/DDBJ whole genome shotgun (WGS) entry which is preliminary data.</text>
</comment>
<sequence length="160" mass="17129">MLSVLAPASVVLSNGKIHMKKSGCAHVAAEGGGTVTAVPVRGDATPEQDAADSRRASCDGVATVLFLTDWSGAYDHVDDGDPIVVRDHLRGRTRRRFDYTGFCSVAVRTSLDVVSVAVERRALPSRRGVNQQMPRTTRRSTTPALGGHVRPRLALVRGAR</sequence>
<protein>
    <submittedName>
        <fullName evidence="2">Uncharacterized protein</fullName>
    </submittedName>
</protein>
<name>X0QHA9_RHOWR</name>
<gene>
    <name evidence="2" type="ORF">RW1_094_03120</name>
</gene>
<keyword evidence="3" id="KW-1185">Reference proteome</keyword>
<dbReference type="AlphaFoldDB" id="X0QHA9"/>
<reference evidence="2 3" key="1">
    <citation type="submission" date="2014-02" db="EMBL/GenBank/DDBJ databases">
        <title>Whole genome shotgun sequence of Rhodococcus wratislaviensis NBRC 100605.</title>
        <authorList>
            <person name="Hosoyama A."/>
            <person name="Tsuchikane K."/>
            <person name="Yoshida I."/>
            <person name="Ohji S."/>
            <person name="Ichikawa N."/>
            <person name="Yamazoe A."/>
            <person name="Fujita N."/>
        </authorList>
    </citation>
    <scope>NUCLEOTIDE SEQUENCE [LARGE SCALE GENOMIC DNA]</scope>
    <source>
        <strain evidence="2 3">NBRC 100605</strain>
    </source>
</reference>
<dbReference type="Proteomes" id="UP000019491">
    <property type="component" value="Unassembled WGS sequence"/>
</dbReference>
<organism evidence="2 3">
    <name type="scientific">Rhodococcus wratislaviensis NBRC 100605</name>
    <dbReference type="NCBI Taxonomy" id="1219028"/>
    <lineage>
        <taxon>Bacteria</taxon>
        <taxon>Bacillati</taxon>
        <taxon>Actinomycetota</taxon>
        <taxon>Actinomycetes</taxon>
        <taxon>Mycobacteriales</taxon>
        <taxon>Nocardiaceae</taxon>
        <taxon>Rhodococcus</taxon>
    </lineage>
</organism>
<dbReference type="EMBL" id="BAWF01000094">
    <property type="protein sequence ID" value="GAF50271.1"/>
    <property type="molecule type" value="Genomic_DNA"/>
</dbReference>
<feature type="region of interest" description="Disordered" evidence="1">
    <location>
        <begin position="126"/>
        <end position="146"/>
    </location>
</feature>
<evidence type="ECO:0000256" key="1">
    <source>
        <dbReference type="SAM" id="MobiDB-lite"/>
    </source>
</evidence>
<feature type="compositionally biased region" description="Polar residues" evidence="1">
    <location>
        <begin position="128"/>
        <end position="143"/>
    </location>
</feature>
<accession>X0QHA9</accession>
<proteinExistence type="predicted"/>
<evidence type="ECO:0000313" key="2">
    <source>
        <dbReference type="EMBL" id="GAF50271.1"/>
    </source>
</evidence>
<evidence type="ECO:0000313" key="3">
    <source>
        <dbReference type="Proteomes" id="UP000019491"/>
    </source>
</evidence>